<protein>
    <submittedName>
        <fullName evidence="2">Uncharacterized protein</fullName>
    </submittedName>
</protein>
<dbReference type="AlphaFoldDB" id="A0A4R5P4S2"/>
<name>A0A4R5P4S2_9MYCO</name>
<comment type="caution">
    <text evidence="2">The sequence shown here is derived from an EMBL/GenBank/DDBJ whole genome shotgun (WGS) entry which is preliminary data.</text>
</comment>
<proteinExistence type="predicted"/>
<evidence type="ECO:0000313" key="3">
    <source>
        <dbReference type="Proteomes" id="UP000295627"/>
    </source>
</evidence>
<sequence>MREHVLGASQLAISSVPGAPSQPQVSRAESDPDFPLTQDLLRRLGSAYHALAPNKFSEQAPSLVEAKAAAFAAAEPPVDDRERQDALWVAARANRGNQIVLGIDLATDEIVTGTSLRLAQPMDIIRGQTEFTDHTDMYMAQAAGDACAEFDEHVIRIAAWFKGVTIVEDTAPALDAMIVYWIRRAENHHLTTSVHRDITKRIDPIAGIRTLPQARAAASELRPRRHADPTPTTTDHVAWILLLANMIGARDGISPIEAWEKYRHDKDLGVWVALFDKLDPSLTARLPSLLEIIATAKPMLNPWCHESPTDGWDISWTQDAEGNPIWDVSPPDDRARIVPAAGDLIVTKPGREDLSIIESVLRRQQIPIATIDPASAVPARDRHLRFCGISLNSVADTAPYAWAPTGLKNSSYGLLRNETTKQWRAAQLF</sequence>
<dbReference type="Proteomes" id="UP000295627">
    <property type="component" value="Unassembled WGS sequence"/>
</dbReference>
<dbReference type="RefSeq" id="WP_133052570.1">
    <property type="nucleotide sequence ID" value="NZ_MAFQ01000014.1"/>
</dbReference>
<dbReference type="EMBL" id="RXLR01000024">
    <property type="protein sequence ID" value="TDH17998.1"/>
    <property type="molecule type" value="Genomic_DNA"/>
</dbReference>
<reference evidence="2 3" key="1">
    <citation type="journal article" date="2019" name="Sci. Rep.">
        <title>Extended insight into the Mycobacterium chelonae-abscessus complex through whole genome sequencing of Mycobacterium salmoniphilum outbreak and Mycobacterium salmoniphilum-like strains.</title>
        <authorList>
            <person name="Behra P.R.K."/>
            <person name="Das S."/>
            <person name="Pettersson B.M.F."/>
            <person name="Shirreff L."/>
            <person name="DuCote T."/>
            <person name="Jacobsson K.G."/>
            <person name="Ennis D.G."/>
            <person name="Kirsebom L.A."/>
        </authorList>
    </citation>
    <scope>NUCLEOTIDE SEQUENCE [LARGE SCALE GENOMIC DNA]</scope>
    <source>
        <strain evidence="2 3">DSM 45524</strain>
    </source>
</reference>
<gene>
    <name evidence="2" type="ORF">EJ571_25055</name>
</gene>
<feature type="region of interest" description="Disordered" evidence="1">
    <location>
        <begin position="1"/>
        <end position="33"/>
    </location>
</feature>
<evidence type="ECO:0000256" key="1">
    <source>
        <dbReference type="SAM" id="MobiDB-lite"/>
    </source>
</evidence>
<organism evidence="2 3">
    <name type="scientific">Mycobacteroides franklinii</name>
    <dbReference type="NCBI Taxonomy" id="948102"/>
    <lineage>
        <taxon>Bacteria</taxon>
        <taxon>Bacillati</taxon>
        <taxon>Actinomycetota</taxon>
        <taxon>Actinomycetes</taxon>
        <taxon>Mycobacteriales</taxon>
        <taxon>Mycobacteriaceae</taxon>
        <taxon>Mycobacteroides</taxon>
    </lineage>
</organism>
<accession>A0A4R5P4S2</accession>
<evidence type="ECO:0000313" key="2">
    <source>
        <dbReference type="EMBL" id="TDH17998.1"/>
    </source>
</evidence>